<dbReference type="PANTHER" id="PTHR11039">
    <property type="entry name" value="NEBULIN"/>
    <property type="match status" value="1"/>
</dbReference>
<evidence type="ECO:0000256" key="4">
    <source>
        <dbReference type="PROSITE-ProRule" id="PRU00192"/>
    </source>
</evidence>
<dbReference type="FunFam" id="2.30.30.40:FF:000007">
    <property type="entry name" value="nebulin isoform X1"/>
    <property type="match status" value="1"/>
</dbReference>
<dbReference type="InterPro" id="IPR055297">
    <property type="entry name" value="NEBU/NEBL"/>
</dbReference>
<dbReference type="PANTHER" id="PTHR11039:SF37">
    <property type="entry name" value="NEBULIN"/>
    <property type="match status" value="1"/>
</dbReference>
<dbReference type="Gene3D" id="2.30.30.40">
    <property type="entry name" value="SH3 Domains"/>
    <property type="match status" value="1"/>
</dbReference>
<evidence type="ECO:0000256" key="3">
    <source>
        <dbReference type="ARBA" id="ARBA00023203"/>
    </source>
</evidence>
<reference evidence="7" key="1">
    <citation type="thesis" date="2021" institute="BYU ScholarsArchive" country="Provo, UT, USA">
        <title>Applications of and Algorithms for Genome Assembly and Genomic Analyses with an Emphasis on Marine Teleosts.</title>
        <authorList>
            <person name="Pickett B.D."/>
        </authorList>
    </citation>
    <scope>NUCLEOTIDE SEQUENCE</scope>
    <source>
        <strain evidence="7">HI-2016</strain>
    </source>
</reference>
<dbReference type="GO" id="GO:0030018">
    <property type="term" value="C:Z disc"/>
    <property type="evidence" value="ECO:0007669"/>
    <property type="project" value="InterPro"/>
</dbReference>
<evidence type="ECO:0000259" key="6">
    <source>
        <dbReference type="PROSITE" id="PS50002"/>
    </source>
</evidence>
<dbReference type="SMART" id="SM00227">
    <property type="entry name" value="NEBU"/>
    <property type="match status" value="18"/>
</dbReference>
<keyword evidence="8" id="KW-1185">Reference proteome</keyword>
<dbReference type="Proteomes" id="UP000824540">
    <property type="component" value="Unassembled WGS sequence"/>
</dbReference>
<dbReference type="OrthoDB" id="10070368at2759"/>
<keyword evidence="1 4" id="KW-0728">SH3 domain</keyword>
<dbReference type="CDD" id="cd11789">
    <property type="entry name" value="SH3_Nebulin_family_C"/>
    <property type="match status" value="1"/>
</dbReference>
<name>A0A8T2PI87_9TELE</name>
<dbReference type="InterPro" id="IPR000900">
    <property type="entry name" value="Nebulin_repeat"/>
</dbReference>
<keyword evidence="2" id="KW-0677">Repeat</keyword>
<dbReference type="SMART" id="SM00326">
    <property type="entry name" value="SH3"/>
    <property type="match status" value="1"/>
</dbReference>
<gene>
    <name evidence="7" type="ORF">JZ751_027775</name>
</gene>
<organism evidence="7 8">
    <name type="scientific">Albula glossodonta</name>
    <name type="common">roundjaw bonefish</name>
    <dbReference type="NCBI Taxonomy" id="121402"/>
    <lineage>
        <taxon>Eukaryota</taxon>
        <taxon>Metazoa</taxon>
        <taxon>Chordata</taxon>
        <taxon>Craniata</taxon>
        <taxon>Vertebrata</taxon>
        <taxon>Euteleostomi</taxon>
        <taxon>Actinopterygii</taxon>
        <taxon>Neopterygii</taxon>
        <taxon>Teleostei</taxon>
        <taxon>Albuliformes</taxon>
        <taxon>Albulidae</taxon>
        <taxon>Albula</taxon>
    </lineage>
</organism>
<sequence>WKYREQYERSKDKFTSILETPEHQSHLRSKMNSDIKYKMDYHKNKAKGYTLGHDTPFQQHMKRVNDIQSTLKYKEVYERNKTQINMDPEAFDIRAAKEAYKNISNLDYKKKYEATKNKWIWTIDRPDFIHNLKTSFQQSDVEYKYDKEMLKGCKLSVAEDKYTELAKHNSKIASDVLYKEKYEKSKGNYRAVLDTPQILHAKAVSSLVSECKYKEASKKDLQSGSFTTLSETRDTNHSKEMAKLVSGKLYKQKFEKEKGKSKYNSMLVPPDVKHAMEVAKKQSNIAYKQEAKAKLHYTPVADRPDIRRATQVAKLVSEIGYREKAREEAHRGGSLKERPDITRATEVSKLTSEAGGRPSLHGAACIDTPQMRHIKKMTALTSNLKYKEKFDKEMKGKRPQYDLKSSKVYQTLKDAHDLASEVKYKGDLKKIHKPVTDMAESLSMQHNLSTSKLSSDVKYKEKYVKERGKAMLDFETPTYVTAKEAQHMQSEREYKKSLEQEIKGKGMLALATDTPDFMRARNATDILSQTKYKQKVEDRACYTSVIDTPDIIHAQQVRNIISQKKYKEEAEKTMSHYVPVLDTPEMQRVRENQKNFSTVLYSDSFRKQVQGKAAFVLDTPEMRRVKETQRIISGEFEKSKGSFTPVVTDPVTERVKKNTQDFSDISYRGIQRRVVEMERRRTIEHDQETITDLRVWRTNPGSVFDYDPAEDNIQSRSLHMLSVQAQRRSKEHSRSTSAMSAGDEKSEVSENVDHHLSLYSEGFGTSSIGYMQTKTVELQQRSSSVATQQTTVSSIPSQPSTTGKTVRAMYDYTAADNDEVSFKDGDVIVNVQSIDEGWMYGTVQRTGKTGMLPANYVIDVV</sequence>
<feature type="non-terminal residue" evidence="7">
    <location>
        <position position="861"/>
    </location>
</feature>
<dbReference type="SUPFAM" id="SSF50044">
    <property type="entry name" value="SH3-domain"/>
    <property type="match status" value="1"/>
</dbReference>
<dbReference type="InterPro" id="IPR036028">
    <property type="entry name" value="SH3-like_dom_sf"/>
</dbReference>
<accession>A0A8T2PI87</accession>
<dbReference type="Pfam" id="PF14604">
    <property type="entry name" value="SH3_9"/>
    <property type="match status" value="1"/>
</dbReference>
<evidence type="ECO:0000313" key="7">
    <source>
        <dbReference type="EMBL" id="KAG9349332.1"/>
    </source>
</evidence>
<evidence type="ECO:0000256" key="5">
    <source>
        <dbReference type="SAM" id="MobiDB-lite"/>
    </source>
</evidence>
<protein>
    <recommendedName>
        <fullName evidence="6">SH3 domain-containing protein</fullName>
    </recommendedName>
</protein>
<evidence type="ECO:0000256" key="2">
    <source>
        <dbReference type="ARBA" id="ARBA00022737"/>
    </source>
</evidence>
<dbReference type="Pfam" id="PF00880">
    <property type="entry name" value="Nebulin"/>
    <property type="match status" value="9"/>
</dbReference>
<dbReference type="GO" id="GO:0071691">
    <property type="term" value="P:cardiac muscle thin filament assembly"/>
    <property type="evidence" value="ECO:0007669"/>
    <property type="project" value="TreeGrafter"/>
</dbReference>
<dbReference type="InterPro" id="IPR001452">
    <property type="entry name" value="SH3_domain"/>
</dbReference>
<dbReference type="PRINTS" id="PR00452">
    <property type="entry name" value="SH3DOMAIN"/>
</dbReference>
<dbReference type="EMBL" id="JAFBMS010000009">
    <property type="protein sequence ID" value="KAG9349332.1"/>
    <property type="molecule type" value="Genomic_DNA"/>
</dbReference>
<evidence type="ECO:0000313" key="8">
    <source>
        <dbReference type="Proteomes" id="UP000824540"/>
    </source>
</evidence>
<keyword evidence="3" id="KW-0009">Actin-binding</keyword>
<dbReference type="PROSITE" id="PS51216">
    <property type="entry name" value="NEBULIN"/>
    <property type="match status" value="12"/>
</dbReference>
<feature type="domain" description="SH3" evidence="6">
    <location>
        <begin position="801"/>
        <end position="861"/>
    </location>
</feature>
<dbReference type="AlphaFoldDB" id="A0A8T2PI87"/>
<feature type="region of interest" description="Disordered" evidence="5">
    <location>
        <begin position="722"/>
        <end position="750"/>
    </location>
</feature>
<evidence type="ECO:0000256" key="1">
    <source>
        <dbReference type="ARBA" id="ARBA00022443"/>
    </source>
</evidence>
<dbReference type="PROSITE" id="PS50002">
    <property type="entry name" value="SH3"/>
    <property type="match status" value="1"/>
</dbReference>
<dbReference type="GO" id="GO:0051015">
    <property type="term" value="F:actin filament binding"/>
    <property type="evidence" value="ECO:0007669"/>
    <property type="project" value="InterPro"/>
</dbReference>
<proteinExistence type="predicted"/>
<comment type="caution">
    <text evidence="7">The sequence shown here is derived from an EMBL/GenBank/DDBJ whole genome shotgun (WGS) entry which is preliminary data.</text>
</comment>